<comment type="caution">
    <text evidence="3">The sequence shown here is derived from an EMBL/GenBank/DDBJ whole genome shotgun (WGS) entry which is preliminary data.</text>
</comment>
<keyword evidence="1" id="KW-0472">Membrane</keyword>
<keyword evidence="4" id="KW-1185">Reference proteome</keyword>
<dbReference type="InterPro" id="IPR003346">
    <property type="entry name" value="Transposase_20"/>
</dbReference>
<proteinExistence type="predicted"/>
<accession>A0ABU0B246</accession>
<gene>
    <name evidence="3" type="ORF">J2Z49_001915</name>
</gene>
<keyword evidence="1" id="KW-1133">Transmembrane helix</keyword>
<evidence type="ECO:0000256" key="1">
    <source>
        <dbReference type="SAM" id="Phobius"/>
    </source>
</evidence>
<evidence type="ECO:0000313" key="4">
    <source>
        <dbReference type="Proteomes" id="UP001225644"/>
    </source>
</evidence>
<feature type="transmembrane region" description="Helical" evidence="1">
    <location>
        <begin position="88"/>
        <end position="109"/>
    </location>
</feature>
<reference evidence="3 4" key="1">
    <citation type="submission" date="2023-07" db="EMBL/GenBank/DDBJ databases">
        <title>Genomic Encyclopedia of Type Strains, Phase IV (KMG-IV): sequencing the most valuable type-strain genomes for metagenomic binning, comparative biology and taxonomic classification.</title>
        <authorList>
            <person name="Goeker M."/>
        </authorList>
    </citation>
    <scope>NUCLEOTIDE SEQUENCE [LARGE SCALE GENOMIC DNA]</scope>
    <source>
        <strain evidence="3 4">DSM 12396</strain>
    </source>
</reference>
<dbReference type="Proteomes" id="UP001225644">
    <property type="component" value="Unassembled WGS sequence"/>
</dbReference>
<evidence type="ECO:0000313" key="3">
    <source>
        <dbReference type="EMBL" id="MDQ0286798.1"/>
    </source>
</evidence>
<evidence type="ECO:0000259" key="2">
    <source>
        <dbReference type="Pfam" id="PF02371"/>
    </source>
</evidence>
<protein>
    <recommendedName>
        <fullName evidence="2">Transposase IS116/IS110/IS902 C-terminal domain-containing protein</fullName>
    </recommendedName>
</protein>
<name>A0ABU0B246_9FIRM</name>
<dbReference type="Pfam" id="PF02371">
    <property type="entry name" value="Transposase_20"/>
    <property type="match status" value="1"/>
</dbReference>
<dbReference type="EMBL" id="JAUSUX010000014">
    <property type="protein sequence ID" value="MDQ0286798.1"/>
    <property type="molecule type" value="Genomic_DNA"/>
</dbReference>
<feature type="domain" description="Transposase IS116/IS110/IS902 C-terminal" evidence="2">
    <location>
        <begin position="1"/>
        <end position="65"/>
    </location>
</feature>
<keyword evidence="1" id="KW-0812">Transmembrane</keyword>
<sequence length="148" mass="16686">MGDLNNYRNARQLIKLAGLNLVENSSGIHNGRTRISKRGRAKLSCALFRVALVIVARTQKFSIFYHYYTTRPNSPLKGKQSLVAICCRLLRIIFALDFFPVSVQLFFILPGFKLCRISLFKVLPDGIPGYTQCPSYFPDADPLGMLVL</sequence>
<organism evidence="3 4">
    <name type="scientific">Desulfofundulus luciae</name>
    <dbReference type="NCBI Taxonomy" id="74702"/>
    <lineage>
        <taxon>Bacteria</taxon>
        <taxon>Bacillati</taxon>
        <taxon>Bacillota</taxon>
        <taxon>Clostridia</taxon>
        <taxon>Eubacteriales</taxon>
        <taxon>Peptococcaceae</taxon>
        <taxon>Desulfofundulus</taxon>
    </lineage>
</organism>